<proteinExistence type="predicted"/>
<dbReference type="PANTHER" id="PTHR34009">
    <property type="entry name" value="PROTEIN STAR"/>
    <property type="match status" value="1"/>
</dbReference>
<dbReference type="Gene3D" id="3.40.50.150">
    <property type="entry name" value="Vaccinia Virus protein VP39"/>
    <property type="match status" value="1"/>
</dbReference>
<dbReference type="PANTHER" id="PTHR34009:SF2">
    <property type="entry name" value="PROTEIN STAR"/>
    <property type="match status" value="1"/>
</dbReference>
<reference evidence="2" key="1">
    <citation type="submission" date="2019-02" db="EMBL/GenBank/DDBJ databases">
        <authorList>
            <person name="Bachy C."/>
            <person name="Yung C.-M."/>
            <person name="Roux S."/>
            <person name="Sullivan M.B."/>
            <person name="Worden A.Z."/>
        </authorList>
    </citation>
    <scope>NUCLEOTIDE SEQUENCE</scope>
    <source>
        <strain evidence="2">BII-V1</strain>
    </source>
</reference>
<name>A0A7S6NY36_9PHYC</name>
<protein>
    <recommendedName>
        <fullName evidence="1">Methyltransferase FkbM domain-containing protein</fullName>
    </recommendedName>
</protein>
<dbReference type="GO" id="GO:0005886">
    <property type="term" value="C:plasma membrane"/>
    <property type="evidence" value="ECO:0007669"/>
    <property type="project" value="TreeGrafter"/>
</dbReference>
<feature type="domain" description="Methyltransferase FkbM" evidence="1">
    <location>
        <begin position="22"/>
        <end position="174"/>
    </location>
</feature>
<dbReference type="InterPro" id="IPR029063">
    <property type="entry name" value="SAM-dependent_MTases_sf"/>
</dbReference>
<organism evidence="2">
    <name type="scientific">Bathycoccus sp. RCC716 virus 1</name>
    <dbReference type="NCBI Taxonomy" id="2530038"/>
    <lineage>
        <taxon>Viruses</taxon>
        <taxon>Varidnaviria</taxon>
        <taxon>Bamfordvirae</taxon>
        <taxon>Nucleocytoviricota</taxon>
        <taxon>Megaviricetes</taxon>
        <taxon>Algavirales</taxon>
        <taxon>Phycodnaviridae</taxon>
        <taxon>Prasinovirus</taxon>
    </lineage>
</organism>
<sequence length="199" mass="23305">MSQFGADKWVLKNNPETGFYVDLGCHDGEDLSNTKELDEHGWKGICIDPFPCNFEKRTGKVVKACVYSFPDLEIIFDYSKDSPALSGISDTLGIHKNHMYMNTTIEKHKFKTRTLESILDEHDAPKNIEYLNIDIEGAEFEVLRTFPFHKYSFKLITCEHNFENTKRNMIHALLHMKGYIRVNKEENEDDWYVNTKWDK</sequence>
<dbReference type="InterPro" id="IPR053202">
    <property type="entry name" value="EGF_Rcpt_Signaling_Reg"/>
</dbReference>
<evidence type="ECO:0000259" key="1">
    <source>
        <dbReference type="Pfam" id="PF05050"/>
    </source>
</evidence>
<dbReference type="SUPFAM" id="SSF53335">
    <property type="entry name" value="S-adenosyl-L-methionine-dependent methyltransferases"/>
    <property type="match status" value="1"/>
</dbReference>
<dbReference type="EMBL" id="MK522035">
    <property type="protein sequence ID" value="QOR60277.1"/>
    <property type="molecule type" value="Genomic_DNA"/>
</dbReference>
<dbReference type="InterPro" id="IPR006342">
    <property type="entry name" value="FkbM_mtfrase"/>
</dbReference>
<dbReference type="Pfam" id="PF05050">
    <property type="entry name" value="Methyltransf_21"/>
    <property type="match status" value="1"/>
</dbReference>
<evidence type="ECO:0000313" key="2">
    <source>
        <dbReference type="EMBL" id="QOR60277.1"/>
    </source>
</evidence>
<accession>A0A7S6NY36</accession>